<dbReference type="EMBL" id="FQUU01000007">
    <property type="protein sequence ID" value="SHF21199.1"/>
    <property type="molecule type" value="Genomic_DNA"/>
</dbReference>
<protein>
    <submittedName>
        <fullName evidence="2">Uncharacterized protein</fullName>
    </submittedName>
</protein>
<feature type="transmembrane region" description="Helical" evidence="1">
    <location>
        <begin position="25"/>
        <end position="43"/>
    </location>
</feature>
<keyword evidence="3" id="KW-1185">Reference proteome</keyword>
<reference evidence="2 3" key="1">
    <citation type="submission" date="2016-11" db="EMBL/GenBank/DDBJ databases">
        <authorList>
            <person name="Jaros S."/>
            <person name="Januszkiewicz K."/>
            <person name="Wedrychowicz H."/>
        </authorList>
    </citation>
    <scope>NUCLEOTIDE SEQUENCE [LARGE SCALE GENOMIC DNA]</scope>
    <source>
        <strain evidence="2 3">DSM 18119</strain>
    </source>
</reference>
<organism evidence="2 3">
    <name type="scientific">Flavisolibacter ginsengisoli DSM 18119</name>
    <dbReference type="NCBI Taxonomy" id="1121884"/>
    <lineage>
        <taxon>Bacteria</taxon>
        <taxon>Pseudomonadati</taxon>
        <taxon>Bacteroidota</taxon>
        <taxon>Chitinophagia</taxon>
        <taxon>Chitinophagales</taxon>
        <taxon>Chitinophagaceae</taxon>
        <taxon>Flavisolibacter</taxon>
    </lineage>
</organism>
<keyword evidence="1" id="KW-0472">Membrane</keyword>
<name>A0A1M4ZT33_9BACT</name>
<proteinExistence type="predicted"/>
<evidence type="ECO:0000313" key="2">
    <source>
        <dbReference type="EMBL" id="SHF21199.1"/>
    </source>
</evidence>
<dbReference type="RefSeq" id="WP_175546056.1">
    <property type="nucleotide sequence ID" value="NZ_FQUU01000007.1"/>
</dbReference>
<dbReference type="AlphaFoldDB" id="A0A1M4ZT33"/>
<sequence>MKHVWESLIGENGDRQEVAYTRKTILMVLLFLTFFGASFYVMIESLFS</sequence>
<evidence type="ECO:0000256" key="1">
    <source>
        <dbReference type="SAM" id="Phobius"/>
    </source>
</evidence>
<keyword evidence="1" id="KW-1133">Transmembrane helix</keyword>
<evidence type="ECO:0000313" key="3">
    <source>
        <dbReference type="Proteomes" id="UP000184048"/>
    </source>
</evidence>
<gene>
    <name evidence="2" type="ORF">SAMN02745131_02066</name>
</gene>
<keyword evidence="1" id="KW-0812">Transmembrane</keyword>
<accession>A0A1M4ZT33</accession>
<dbReference type="Proteomes" id="UP000184048">
    <property type="component" value="Unassembled WGS sequence"/>
</dbReference>